<keyword evidence="4" id="KW-1185">Reference proteome</keyword>
<keyword evidence="2 3" id="KW-0808">Transferase</keyword>
<evidence type="ECO:0000313" key="3">
    <source>
        <dbReference type="EMBL" id="SFS04824.1"/>
    </source>
</evidence>
<dbReference type="Proteomes" id="UP000199024">
    <property type="component" value="Unassembled WGS sequence"/>
</dbReference>
<dbReference type="STRING" id="474950.SAMN05421771_0983"/>
<evidence type="ECO:0000313" key="4">
    <source>
        <dbReference type="Proteomes" id="UP000199024"/>
    </source>
</evidence>
<dbReference type="GO" id="GO:0009244">
    <property type="term" value="P:lipopolysaccharide core region biosynthetic process"/>
    <property type="evidence" value="ECO:0007669"/>
    <property type="project" value="TreeGrafter"/>
</dbReference>
<dbReference type="Gene3D" id="3.40.50.2000">
    <property type="entry name" value="Glycogen Phosphorylase B"/>
    <property type="match status" value="2"/>
</dbReference>
<dbReference type="OrthoDB" id="9768048at2"/>
<sequence>MKSILIVKFGAIGDVVMAVAAVRAFARPADTVDWLCGKAVAPLLACYPWINPIVADDKAIFGGSAPARVREIARIWRLLSRRRYDLCATLYYDPRYRILTLPVRAASKLHLDKQDRARRILPGRHHSREILRILSGRPDDADEISIPPARPEHLPPSPLPNRAAPIRVAIVPAGASNMLRQQTLRRWPVELYVELTRQLLARGWEVVLIGGPDDSWVQPAFAPLACPALIDTIGSLTLPQVVAAFGDSDVAISHDTGPLHLAGITPVRIVALFGPTDPASFLPRGQNVTAIWGGDHLSCRPCYDGQDFAPCTSNLCLQEITPAMALGQIDALFGGPGGQPWQILQPFNLRGVPSE</sequence>
<name>A0A1I6LMU9_9BACT</name>
<keyword evidence="1" id="KW-0328">Glycosyltransferase</keyword>
<reference evidence="3 4" key="1">
    <citation type="submission" date="2016-10" db="EMBL/GenBank/DDBJ databases">
        <authorList>
            <person name="de Groot N.N."/>
        </authorList>
    </citation>
    <scope>NUCLEOTIDE SEQUENCE [LARGE SCALE GENOMIC DNA]</scope>
    <source>
        <strain evidence="3 4">DSM 21001</strain>
    </source>
</reference>
<gene>
    <name evidence="3" type="ORF">SAMN05421771_0983</name>
</gene>
<dbReference type="RefSeq" id="WP_089837135.1">
    <property type="nucleotide sequence ID" value="NZ_FOZL01000001.1"/>
</dbReference>
<dbReference type="GO" id="GO:0008713">
    <property type="term" value="F:ADP-heptose-lipopolysaccharide heptosyltransferase activity"/>
    <property type="evidence" value="ECO:0007669"/>
    <property type="project" value="TreeGrafter"/>
</dbReference>
<evidence type="ECO:0000256" key="1">
    <source>
        <dbReference type="ARBA" id="ARBA00022676"/>
    </source>
</evidence>
<dbReference type="InterPro" id="IPR051199">
    <property type="entry name" value="LPS_LOS_Heptosyltrfase"/>
</dbReference>
<dbReference type="InterPro" id="IPR002201">
    <property type="entry name" value="Glyco_trans_9"/>
</dbReference>
<dbReference type="EMBL" id="FOZL01000001">
    <property type="protein sequence ID" value="SFS04824.1"/>
    <property type="molecule type" value="Genomic_DNA"/>
</dbReference>
<accession>A0A1I6LMU9</accession>
<evidence type="ECO:0000256" key="2">
    <source>
        <dbReference type="ARBA" id="ARBA00022679"/>
    </source>
</evidence>
<protein>
    <submittedName>
        <fullName evidence="3">Heptosyltransferase-2</fullName>
    </submittedName>
</protein>
<dbReference type="SUPFAM" id="SSF53756">
    <property type="entry name" value="UDP-Glycosyltransferase/glycogen phosphorylase"/>
    <property type="match status" value="1"/>
</dbReference>
<proteinExistence type="predicted"/>
<dbReference type="Pfam" id="PF01075">
    <property type="entry name" value="Glyco_transf_9"/>
    <property type="match status" value="1"/>
</dbReference>
<dbReference type="CDD" id="cd03789">
    <property type="entry name" value="GT9_LPS_heptosyltransferase"/>
    <property type="match status" value="1"/>
</dbReference>
<organism evidence="3 4">
    <name type="scientific">Granulicella pectinivorans</name>
    <dbReference type="NCBI Taxonomy" id="474950"/>
    <lineage>
        <taxon>Bacteria</taxon>
        <taxon>Pseudomonadati</taxon>
        <taxon>Acidobacteriota</taxon>
        <taxon>Terriglobia</taxon>
        <taxon>Terriglobales</taxon>
        <taxon>Acidobacteriaceae</taxon>
        <taxon>Granulicella</taxon>
    </lineage>
</organism>
<dbReference type="GO" id="GO:0005829">
    <property type="term" value="C:cytosol"/>
    <property type="evidence" value="ECO:0007669"/>
    <property type="project" value="TreeGrafter"/>
</dbReference>
<dbReference type="PANTHER" id="PTHR30160">
    <property type="entry name" value="TETRAACYLDISACCHARIDE 4'-KINASE-RELATED"/>
    <property type="match status" value="1"/>
</dbReference>
<dbReference type="AlphaFoldDB" id="A0A1I6LMU9"/>